<dbReference type="OrthoDB" id="415358at2759"/>
<dbReference type="KEGG" id="sre:PTSG_02039"/>
<evidence type="ECO:0000256" key="4">
    <source>
        <dbReference type="ARBA" id="ARBA00023002"/>
    </source>
</evidence>
<dbReference type="Gene3D" id="2.60.120.650">
    <property type="entry name" value="Cupin"/>
    <property type="match status" value="1"/>
</dbReference>
<dbReference type="InterPro" id="IPR002048">
    <property type="entry name" value="EF_hand_dom"/>
</dbReference>
<comment type="cofactor">
    <cofactor evidence="1">
        <name>Fe(2+)</name>
        <dbReference type="ChEBI" id="CHEBI:29033"/>
    </cofactor>
</comment>
<dbReference type="InterPro" id="IPR041667">
    <property type="entry name" value="Cupin_8"/>
</dbReference>
<dbReference type="PROSITE" id="PS51184">
    <property type="entry name" value="JMJC"/>
    <property type="match status" value="1"/>
</dbReference>
<reference evidence="9" key="1">
    <citation type="submission" date="2009-08" db="EMBL/GenBank/DDBJ databases">
        <title>Annotation of Salpingoeca rosetta.</title>
        <authorList>
            <consortium name="The Broad Institute Genome Sequencing Platform"/>
            <person name="Russ C."/>
            <person name="Cuomo C."/>
            <person name="Burger G."/>
            <person name="Gray M.W."/>
            <person name="Holland P.W.H."/>
            <person name="King N."/>
            <person name="Lang F.B.F."/>
            <person name="Roger A.J."/>
            <person name="Ruiz-Trillo I."/>
            <person name="Young S.K."/>
            <person name="Zeng Q."/>
            <person name="Gargeya S."/>
            <person name="Alvarado L."/>
            <person name="Berlin A."/>
            <person name="Chapman S.B."/>
            <person name="Chen Z."/>
            <person name="Freedman E."/>
            <person name="Gellesch M."/>
            <person name="Goldberg J."/>
            <person name="Griggs A."/>
            <person name="Gujja S."/>
            <person name="Heilman E."/>
            <person name="Heiman D."/>
            <person name="Howarth C."/>
            <person name="Mehta T."/>
            <person name="Neiman D."/>
            <person name="Pearson M."/>
            <person name="Roberts A."/>
            <person name="Saif S."/>
            <person name="Shea T."/>
            <person name="Shenoy N."/>
            <person name="Sisk P."/>
            <person name="Stolte C."/>
            <person name="Sykes S."/>
            <person name="White J."/>
            <person name="Yandava C."/>
            <person name="Haas B."/>
            <person name="Nusbaum C."/>
            <person name="Birren B."/>
        </authorList>
    </citation>
    <scope>NUCLEOTIDE SEQUENCE [LARGE SCALE GENOMIC DNA]</scope>
    <source>
        <strain evidence="9">ATCC 50818</strain>
    </source>
</reference>
<dbReference type="GO" id="GO:0016491">
    <property type="term" value="F:oxidoreductase activity"/>
    <property type="evidence" value="ECO:0007669"/>
    <property type="project" value="UniProtKB-KW"/>
</dbReference>
<evidence type="ECO:0000256" key="6">
    <source>
        <dbReference type="ARBA" id="ARBA00023242"/>
    </source>
</evidence>
<proteinExistence type="predicted"/>
<dbReference type="PANTHER" id="PTHR12461">
    <property type="entry name" value="HYPOXIA-INDUCIBLE FACTOR 1 ALPHA INHIBITOR-RELATED"/>
    <property type="match status" value="1"/>
</dbReference>
<dbReference type="InterPro" id="IPR003347">
    <property type="entry name" value="JmjC_dom"/>
</dbReference>
<sequence length="343" mass="38310">MRGAAAHYPAVDAWTSDEYMSRKAQHDIIDFEVHRVEVRSAGTGSIDVPTFLQQYARADVYAVTPVPPGLAEDVYLPSSIACGNYTEVKAMMWMGGGTTISVTHTDSYENINCVLQGKKVFMIWEPDTPIHKHSRWRRSFLEVPSLDIDEETENIFRGLTHHRVVLSPGDCLFIPHGWYHKVFSFGRTIAVNTFFRTPFVFNASVCSADRREGDDISSIPLSQTVLFYRPTCLDILDALLSGAQVSLGRFVGGMGSSSASQQQLEVLFKRLDENDDGLLTREDATAFLPFHVDESGEWHQASPSDAGVVEQEGPLAFKPACQELNSVHLYARRVPDLEQYMKA</sequence>
<dbReference type="RefSeq" id="XP_004998027.1">
    <property type="nucleotide sequence ID" value="XM_004997970.1"/>
</dbReference>
<dbReference type="GeneID" id="16078623"/>
<dbReference type="PROSITE" id="PS50222">
    <property type="entry name" value="EF_HAND_2"/>
    <property type="match status" value="1"/>
</dbReference>
<dbReference type="GO" id="GO:0005634">
    <property type="term" value="C:nucleus"/>
    <property type="evidence" value="ECO:0007669"/>
    <property type="project" value="UniProtKB-SubCell"/>
</dbReference>
<feature type="domain" description="JmjC" evidence="8">
    <location>
        <begin position="65"/>
        <end position="212"/>
    </location>
</feature>
<organism evidence="10">
    <name type="scientific">Salpingoeca rosetta (strain ATCC 50818 / BSB-021)</name>
    <dbReference type="NCBI Taxonomy" id="946362"/>
    <lineage>
        <taxon>Eukaryota</taxon>
        <taxon>Choanoflagellata</taxon>
        <taxon>Craspedida</taxon>
        <taxon>Salpingoecidae</taxon>
        <taxon>Salpingoeca</taxon>
    </lineage>
</organism>
<evidence type="ECO:0008006" key="11">
    <source>
        <dbReference type="Google" id="ProtNLM"/>
    </source>
</evidence>
<dbReference type="OMA" id="AINIWWS"/>
<keyword evidence="3" id="KW-0479">Metal-binding</keyword>
<dbReference type="InParanoid" id="F2TZP7"/>
<accession>F2TZP7</accession>
<evidence type="ECO:0000256" key="2">
    <source>
        <dbReference type="ARBA" id="ARBA00004123"/>
    </source>
</evidence>
<dbReference type="EMBL" id="GL832957">
    <property type="protein sequence ID" value="EGD79071.1"/>
    <property type="molecule type" value="Genomic_DNA"/>
</dbReference>
<name>F2TZP7_SALR5</name>
<keyword evidence="4" id="KW-0560">Oxidoreductase</keyword>
<evidence type="ECO:0000259" key="8">
    <source>
        <dbReference type="PROSITE" id="PS51184"/>
    </source>
</evidence>
<evidence type="ECO:0000313" key="10">
    <source>
        <dbReference type="Proteomes" id="UP000007799"/>
    </source>
</evidence>
<dbReference type="GO" id="GO:0005509">
    <property type="term" value="F:calcium ion binding"/>
    <property type="evidence" value="ECO:0007669"/>
    <property type="project" value="InterPro"/>
</dbReference>
<protein>
    <recommendedName>
        <fullName evidence="11">JmjC domain-containing protein</fullName>
    </recommendedName>
</protein>
<dbReference type="SUPFAM" id="SSF51197">
    <property type="entry name" value="Clavaminate synthase-like"/>
    <property type="match status" value="1"/>
</dbReference>
<evidence type="ECO:0000256" key="3">
    <source>
        <dbReference type="ARBA" id="ARBA00022723"/>
    </source>
</evidence>
<feature type="domain" description="EF-hand" evidence="7">
    <location>
        <begin position="259"/>
        <end position="294"/>
    </location>
</feature>
<keyword evidence="5" id="KW-0408">Iron</keyword>
<dbReference type="SMART" id="SM00558">
    <property type="entry name" value="JmjC"/>
    <property type="match status" value="1"/>
</dbReference>
<keyword evidence="10" id="KW-1185">Reference proteome</keyword>
<dbReference type="eggNOG" id="KOG2132">
    <property type="taxonomic scope" value="Eukaryota"/>
</dbReference>
<keyword evidence="6" id="KW-0539">Nucleus</keyword>
<dbReference type="AlphaFoldDB" id="F2TZP7"/>
<comment type="subcellular location">
    <subcellularLocation>
        <location evidence="2">Nucleus</location>
    </subcellularLocation>
</comment>
<dbReference type="Pfam" id="PF13621">
    <property type="entry name" value="Cupin_8"/>
    <property type="match status" value="1"/>
</dbReference>
<dbReference type="PANTHER" id="PTHR12461:SF106">
    <property type="entry name" value="BIFUNCTIONAL PEPTIDASE AND ARGINYL-HYDROXYLASE JMJD5"/>
    <property type="match status" value="1"/>
</dbReference>
<dbReference type="Proteomes" id="UP000007799">
    <property type="component" value="Unassembled WGS sequence"/>
</dbReference>
<evidence type="ECO:0000313" key="9">
    <source>
        <dbReference type="EMBL" id="EGD79071.1"/>
    </source>
</evidence>
<evidence type="ECO:0000256" key="1">
    <source>
        <dbReference type="ARBA" id="ARBA00001954"/>
    </source>
</evidence>
<evidence type="ECO:0000259" key="7">
    <source>
        <dbReference type="PROSITE" id="PS50222"/>
    </source>
</evidence>
<evidence type="ECO:0000256" key="5">
    <source>
        <dbReference type="ARBA" id="ARBA00023004"/>
    </source>
</evidence>
<gene>
    <name evidence="9" type="ORF">PTSG_02039</name>
</gene>